<proteinExistence type="predicted"/>
<feature type="transmembrane region" description="Helical" evidence="1">
    <location>
        <begin position="138"/>
        <end position="161"/>
    </location>
</feature>
<dbReference type="EMBL" id="CP126980">
    <property type="protein sequence ID" value="WIM93596.1"/>
    <property type="molecule type" value="Genomic_DNA"/>
</dbReference>
<evidence type="ECO:0008006" key="4">
    <source>
        <dbReference type="Google" id="ProtNLM"/>
    </source>
</evidence>
<organism evidence="2 3">
    <name type="scientific">Actinoplanes oblitus</name>
    <dbReference type="NCBI Taxonomy" id="3040509"/>
    <lineage>
        <taxon>Bacteria</taxon>
        <taxon>Bacillati</taxon>
        <taxon>Actinomycetota</taxon>
        <taxon>Actinomycetes</taxon>
        <taxon>Micromonosporales</taxon>
        <taxon>Micromonosporaceae</taxon>
        <taxon>Actinoplanes</taxon>
    </lineage>
</organism>
<feature type="transmembrane region" description="Helical" evidence="1">
    <location>
        <begin position="321"/>
        <end position="346"/>
    </location>
</feature>
<protein>
    <recommendedName>
        <fullName evidence="4">PqqD family protein</fullName>
    </recommendedName>
</protein>
<evidence type="ECO:0000256" key="1">
    <source>
        <dbReference type="SAM" id="Phobius"/>
    </source>
</evidence>
<feature type="transmembrane region" description="Helical" evidence="1">
    <location>
        <begin position="105"/>
        <end position="126"/>
    </location>
</feature>
<sequence>MVEDLDRPVRLHQLTMLDEGDDVTVGRADIDAYCVLPADGAALLRELIRGTPPSRAAQWYERAFGQPVDIVEFLEAMTEMEFVAAPGEPVAAAGTVRWQRLGRALFSPVAMIGYAGLLLAAVLAMIREPGLTPHYSNLFFSPYVTVVVMVVFVGQFPFILLHESFHALAGRRLGLRSRMGIGRRLYFVVVETSLDGLVAVPRAKRYLPMLAGMLADLVAVAVLTLVAGLLRRPDGTEPLAGGICLAMAFATLLRFVWQFYFYLQTDLYHVIVTVFGCVDLQKTARRTVANRVNRLLGRHAHVLDESTWHPTDRAVARWYSWLLVLGYAFSIGTLLVAGIPATYHMFSVVLGHLSDGSGLAGVTDSVAFLLVNGLQFAALGYLLWRARRDRAPAPAHVLD</sequence>
<dbReference type="Proteomes" id="UP001240150">
    <property type="component" value="Chromosome"/>
</dbReference>
<keyword evidence="1" id="KW-0472">Membrane</keyword>
<evidence type="ECO:0000313" key="3">
    <source>
        <dbReference type="Proteomes" id="UP001240150"/>
    </source>
</evidence>
<accession>A0ABY8W6Y2</accession>
<feature type="transmembrane region" description="Helical" evidence="1">
    <location>
        <begin position="239"/>
        <end position="261"/>
    </location>
</feature>
<feature type="transmembrane region" description="Helical" evidence="1">
    <location>
        <begin position="206"/>
        <end position="227"/>
    </location>
</feature>
<name>A0ABY8W6Y2_9ACTN</name>
<evidence type="ECO:0000313" key="2">
    <source>
        <dbReference type="EMBL" id="WIM93596.1"/>
    </source>
</evidence>
<keyword evidence="1" id="KW-0812">Transmembrane</keyword>
<keyword evidence="1" id="KW-1133">Transmembrane helix</keyword>
<dbReference type="RefSeq" id="WP_284914804.1">
    <property type="nucleotide sequence ID" value="NZ_CP126980.1"/>
</dbReference>
<feature type="transmembrane region" description="Helical" evidence="1">
    <location>
        <begin position="366"/>
        <end position="384"/>
    </location>
</feature>
<reference evidence="2 3" key="1">
    <citation type="submission" date="2023-06" db="EMBL/GenBank/DDBJ databases">
        <authorList>
            <person name="Yushchuk O."/>
            <person name="Binda E."/>
            <person name="Ruckert-Reed C."/>
            <person name="Fedorenko V."/>
            <person name="Kalinowski J."/>
            <person name="Marinelli F."/>
        </authorList>
    </citation>
    <scope>NUCLEOTIDE SEQUENCE [LARGE SCALE GENOMIC DNA]</scope>
    <source>
        <strain evidence="2 3">NRRL 3884</strain>
    </source>
</reference>
<gene>
    <name evidence="2" type="ORF">ACTOB_005579</name>
</gene>
<keyword evidence="3" id="KW-1185">Reference proteome</keyword>